<feature type="transmembrane region" description="Helical" evidence="7">
    <location>
        <begin position="334"/>
        <end position="356"/>
    </location>
</feature>
<evidence type="ECO:0000256" key="1">
    <source>
        <dbReference type="ARBA" id="ARBA00004141"/>
    </source>
</evidence>
<keyword evidence="2" id="KW-0813">Transport</keyword>
<feature type="transmembrane region" description="Helical" evidence="7">
    <location>
        <begin position="143"/>
        <end position="167"/>
    </location>
</feature>
<evidence type="ECO:0000256" key="5">
    <source>
        <dbReference type="ARBA" id="ARBA00023065"/>
    </source>
</evidence>
<feature type="transmembrane region" description="Helical" evidence="7">
    <location>
        <begin position="362"/>
        <end position="385"/>
    </location>
</feature>
<dbReference type="Pfam" id="PF00999">
    <property type="entry name" value="Na_H_Exchanger"/>
    <property type="match status" value="1"/>
</dbReference>
<dbReference type="PANTHER" id="PTHR32468">
    <property type="entry name" value="CATION/H + ANTIPORTER"/>
    <property type="match status" value="1"/>
</dbReference>
<comment type="caution">
    <text evidence="9">The sequence shown here is derived from an EMBL/GenBank/DDBJ whole genome shotgun (WGS) entry which is preliminary data.</text>
</comment>
<keyword evidence="3 7" id="KW-0812">Transmembrane</keyword>
<proteinExistence type="predicted"/>
<dbReference type="GO" id="GO:0015297">
    <property type="term" value="F:antiporter activity"/>
    <property type="evidence" value="ECO:0007669"/>
    <property type="project" value="InterPro"/>
</dbReference>
<dbReference type="EMBL" id="LLZH01000326">
    <property type="protein sequence ID" value="KUL23964.1"/>
    <property type="molecule type" value="Genomic_DNA"/>
</dbReference>
<evidence type="ECO:0000256" key="4">
    <source>
        <dbReference type="ARBA" id="ARBA00022989"/>
    </source>
</evidence>
<evidence type="ECO:0000256" key="3">
    <source>
        <dbReference type="ARBA" id="ARBA00022692"/>
    </source>
</evidence>
<keyword evidence="5" id="KW-0406">Ion transport</keyword>
<keyword evidence="10" id="KW-1185">Reference proteome</keyword>
<sequence length="467" mass="47681">MSRAPGSVRLALVYLATAVLPAALAIGLIVLLAHTGGDGRTAAASGGLVLYHLLLAVAAAVAAAALGGALARKIGQPAVIGELAAGLALGPSVLGALQPSVQHWLFPASILPYLSALAQIGVILFMFLVGCEMDWRLVRSSGARSVVVGHASIAVPFVIGILFAAALPDRFQPAGIGDGAFLIFVGLCLSISAFPVLARILAEQNLLRTPVGTAGIAAAGIGDVTAWCLLVAVVAYIRGTSVWAAAWTVLLVAVVTAVLAGVVRPLLARAAARSESDSGRRAALFGLFTFVILVSAAVTDLIGAHAIFGAFLAGLIMPRGSSATRELTTKLEGVALWVLLPLFFVVFGLQLDLGALDLAGGWLILVALVLIAVVAKVGGTAVAALATGSGPRDGLALGLMMNCRGLTELIVLSIGLQLGVLNPLLFAMFVVMALVTTAMTGPLLRRVLRRPAPTPVPRLEPATSEDR</sequence>
<keyword evidence="4 7" id="KW-1133">Transmembrane helix</keyword>
<evidence type="ECO:0000256" key="7">
    <source>
        <dbReference type="SAM" id="Phobius"/>
    </source>
</evidence>
<dbReference type="PANTHER" id="PTHR32468:SF0">
    <property type="entry name" value="K(+)_H(+) ANTIPORTER 1"/>
    <property type="match status" value="1"/>
</dbReference>
<evidence type="ECO:0000313" key="9">
    <source>
        <dbReference type="EMBL" id="KUL23964.1"/>
    </source>
</evidence>
<name>A0A117MLK2_9ACTN</name>
<evidence type="ECO:0000256" key="2">
    <source>
        <dbReference type="ARBA" id="ARBA00022448"/>
    </source>
</evidence>
<dbReference type="RefSeq" id="WP_083972518.1">
    <property type="nucleotide sequence ID" value="NZ_LLZH01000326.1"/>
</dbReference>
<dbReference type="InterPro" id="IPR006153">
    <property type="entry name" value="Cation/H_exchanger_TM"/>
</dbReference>
<keyword evidence="6 7" id="KW-0472">Membrane</keyword>
<feature type="transmembrane region" description="Helical" evidence="7">
    <location>
        <begin position="110"/>
        <end position="131"/>
    </location>
</feature>
<evidence type="ECO:0000313" key="10">
    <source>
        <dbReference type="Proteomes" id="UP000053244"/>
    </source>
</evidence>
<organism evidence="9 10">
    <name type="scientific">Actinoplanes awajinensis subsp. mycoplanecinus</name>
    <dbReference type="NCBI Taxonomy" id="135947"/>
    <lineage>
        <taxon>Bacteria</taxon>
        <taxon>Bacillati</taxon>
        <taxon>Actinomycetota</taxon>
        <taxon>Actinomycetes</taxon>
        <taxon>Micromonosporales</taxon>
        <taxon>Micromonosporaceae</taxon>
        <taxon>Actinoplanes</taxon>
    </lineage>
</organism>
<feature type="transmembrane region" description="Helical" evidence="7">
    <location>
        <begin position="279"/>
        <end position="298"/>
    </location>
</feature>
<feature type="transmembrane region" description="Helical" evidence="7">
    <location>
        <begin position="243"/>
        <end position="267"/>
    </location>
</feature>
<evidence type="ECO:0000256" key="6">
    <source>
        <dbReference type="ARBA" id="ARBA00023136"/>
    </source>
</evidence>
<comment type="subcellular location">
    <subcellularLocation>
        <location evidence="1">Membrane</location>
        <topology evidence="1">Multi-pass membrane protein</topology>
    </subcellularLocation>
</comment>
<reference evidence="9 10" key="1">
    <citation type="submission" date="2015-10" db="EMBL/GenBank/DDBJ databases">
        <authorList>
            <person name="Gilbert D.G."/>
        </authorList>
    </citation>
    <scope>NUCLEOTIDE SEQUENCE [LARGE SCALE GENOMIC DNA]</scope>
    <source>
        <strain evidence="9 10">NRRL B-16712</strain>
    </source>
</reference>
<dbReference type="InterPro" id="IPR038770">
    <property type="entry name" value="Na+/solute_symporter_sf"/>
</dbReference>
<dbReference type="Gene3D" id="1.20.1530.20">
    <property type="match status" value="1"/>
</dbReference>
<dbReference type="GO" id="GO:1902600">
    <property type="term" value="P:proton transmembrane transport"/>
    <property type="evidence" value="ECO:0007669"/>
    <property type="project" value="InterPro"/>
</dbReference>
<dbReference type="Proteomes" id="UP000053244">
    <property type="component" value="Unassembled WGS sequence"/>
</dbReference>
<accession>A0A117MLK2</accession>
<feature type="transmembrane region" description="Helical" evidence="7">
    <location>
        <begin position="49"/>
        <end position="71"/>
    </location>
</feature>
<protein>
    <recommendedName>
        <fullName evidence="8">Cation/H+ exchanger transmembrane domain-containing protein</fullName>
    </recommendedName>
</protein>
<dbReference type="GO" id="GO:0016020">
    <property type="term" value="C:membrane"/>
    <property type="evidence" value="ECO:0007669"/>
    <property type="project" value="UniProtKB-SubCell"/>
</dbReference>
<feature type="transmembrane region" description="Helical" evidence="7">
    <location>
        <begin position="214"/>
        <end position="237"/>
    </location>
</feature>
<feature type="transmembrane region" description="Helical" evidence="7">
    <location>
        <begin position="78"/>
        <end position="98"/>
    </location>
</feature>
<dbReference type="InterPro" id="IPR050794">
    <property type="entry name" value="CPA2_transporter"/>
</dbReference>
<dbReference type="AlphaFoldDB" id="A0A117MLK2"/>
<gene>
    <name evidence="9" type="ORF">ADL15_44945</name>
</gene>
<evidence type="ECO:0000259" key="8">
    <source>
        <dbReference type="Pfam" id="PF00999"/>
    </source>
</evidence>
<feature type="domain" description="Cation/H+ exchanger transmembrane" evidence="8">
    <location>
        <begin position="62"/>
        <end position="449"/>
    </location>
</feature>
<dbReference type="OrthoDB" id="9793589at2"/>
<feature type="transmembrane region" description="Helical" evidence="7">
    <location>
        <begin position="179"/>
        <end position="202"/>
    </location>
</feature>